<organism evidence="2 3">
    <name type="scientific">Pseudomaricurvus hydrocarbonicus</name>
    <dbReference type="NCBI Taxonomy" id="1470433"/>
    <lineage>
        <taxon>Bacteria</taxon>
        <taxon>Pseudomonadati</taxon>
        <taxon>Pseudomonadota</taxon>
        <taxon>Gammaproteobacteria</taxon>
        <taxon>Cellvibrionales</taxon>
        <taxon>Cellvibrionaceae</taxon>
        <taxon>Pseudomaricurvus</taxon>
    </lineage>
</organism>
<comment type="caution">
    <text evidence="2">The sequence shown here is derived from an EMBL/GenBank/DDBJ whole genome shotgun (WGS) entry which is preliminary data.</text>
</comment>
<keyword evidence="1" id="KW-0732">Signal</keyword>
<feature type="chain" id="PRO_5039064773" description="P pilus assembly protein, chaperone PapD" evidence="1">
    <location>
        <begin position="27"/>
        <end position="283"/>
    </location>
</feature>
<dbReference type="AlphaFoldDB" id="A0A9E5JUJ7"/>
<dbReference type="InterPro" id="IPR008962">
    <property type="entry name" value="PapD-like_sf"/>
</dbReference>
<dbReference type="InterPro" id="IPR013783">
    <property type="entry name" value="Ig-like_fold"/>
</dbReference>
<evidence type="ECO:0000256" key="1">
    <source>
        <dbReference type="SAM" id="SignalP"/>
    </source>
</evidence>
<dbReference type="Gene3D" id="2.60.40.10">
    <property type="entry name" value="Immunoglobulins"/>
    <property type="match status" value="1"/>
</dbReference>
<keyword evidence="3" id="KW-1185">Reference proteome</keyword>
<evidence type="ECO:0000313" key="3">
    <source>
        <dbReference type="Proteomes" id="UP000787472"/>
    </source>
</evidence>
<feature type="signal peptide" evidence="1">
    <location>
        <begin position="1"/>
        <end position="26"/>
    </location>
</feature>
<proteinExistence type="predicted"/>
<evidence type="ECO:0008006" key="4">
    <source>
        <dbReference type="Google" id="ProtNLM"/>
    </source>
</evidence>
<reference evidence="2" key="1">
    <citation type="submission" date="2020-03" db="EMBL/GenBank/DDBJ databases">
        <authorList>
            <person name="Guo F."/>
        </authorList>
    </citation>
    <scope>NUCLEOTIDE SEQUENCE</scope>
    <source>
        <strain evidence="2">JCM 30134</strain>
    </source>
</reference>
<dbReference type="Proteomes" id="UP000787472">
    <property type="component" value="Unassembled WGS sequence"/>
</dbReference>
<evidence type="ECO:0000313" key="2">
    <source>
        <dbReference type="EMBL" id="NHO64826.1"/>
    </source>
</evidence>
<dbReference type="EMBL" id="JAAONZ010000003">
    <property type="protein sequence ID" value="NHO64826.1"/>
    <property type="molecule type" value="Genomic_DNA"/>
</dbReference>
<dbReference type="SUPFAM" id="SSF49354">
    <property type="entry name" value="PapD-like"/>
    <property type="match status" value="1"/>
</dbReference>
<dbReference type="RefSeq" id="WP_167182431.1">
    <property type="nucleotide sequence ID" value="NZ_JAAONZ010000003.1"/>
</dbReference>
<sequence>MLSLFFNRLRLPLLLVLTCCALPVFAESKMAPPQVSLSPSGVYLDLDKKSSGLFHLTNLGDQPKRVRTRAYNFELDDNSQVKLMPPTPQSLDQWLIVNPREFTIPPKSQQVIRFAVRPPIKPEPGEYRAMLYFEEASSVGDAGKGMIKLGFQLGAPIYVRIGELTEKASLTQHQVTVTGQAIELGLTIHNQGDLSVGLNGQYVLWPDGRYPGRQAEPVDTLAAQEGKSSLVRGNLLGTPILPGSLRTLIQRLPRPSVPGRYLLVLHGTLGTAPLHVELPLNIE</sequence>
<name>A0A9E5JUJ7_9GAMM</name>
<protein>
    <recommendedName>
        <fullName evidence="4">P pilus assembly protein, chaperone PapD</fullName>
    </recommendedName>
</protein>
<accession>A0A9E5JUJ7</accession>
<gene>
    <name evidence="2" type="ORF">G8770_04645</name>
</gene>